<dbReference type="PANTHER" id="PTHR30349:SF64">
    <property type="entry name" value="PROPHAGE INTEGRASE INTD-RELATED"/>
    <property type="match status" value="1"/>
</dbReference>
<evidence type="ECO:0000256" key="5">
    <source>
        <dbReference type="PROSITE-ProRule" id="PRU01248"/>
    </source>
</evidence>
<sequence>MSIRIEKRNSQELNVIILNNQNYRIAQKLRRIKGSRWYVNKHHWSIPYSDESLRKLIELFPNKIILVDQSIEMLYKPENKDLLTKIYLTQINGLLKEMNNRLELKGYSTKTRKSYLGHITRLTIHYQSHPIELSQEKIQKYLLHLINEEKKSNSYVNQAISAIKFLYQEVFNKSKPILNLPRPKKERKLPDILSKEEVLQILNSVNNEKHKAILYLVYSAGLRVSEVVRLRISDIDSKRMLIHIRQGKGKKDRYVILSKVALDTLRLYAKKYRPEYWIFPGGKEGSHITERSVQKIFERAREKVGIQKKASVHTLRHSFATHLLESGIDIRHIQELLGHKNLKTTEIYTHVSIESNIQSPLDKLFK</sequence>
<dbReference type="OrthoDB" id="9801717at2"/>
<dbReference type="SUPFAM" id="SSF56349">
    <property type="entry name" value="DNA breaking-rejoining enzymes"/>
    <property type="match status" value="1"/>
</dbReference>
<accession>A0A1D2YU22</accession>
<gene>
    <name evidence="8" type="ORF">BHF71_09850</name>
</gene>
<dbReference type="STRING" id="337097.BHF71_09850"/>
<keyword evidence="9" id="KW-1185">Reference proteome</keyword>
<dbReference type="RefSeq" id="WP_069656964.1">
    <property type="nucleotide sequence ID" value="NZ_MIJF01000031.1"/>
</dbReference>
<organism evidence="8 9">
    <name type="scientific">Vulcanibacillus modesticaldus</name>
    <dbReference type="NCBI Taxonomy" id="337097"/>
    <lineage>
        <taxon>Bacteria</taxon>
        <taxon>Bacillati</taxon>
        <taxon>Bacillota</taxon>
        <taxon>Bacilli</taxon>
        <taxon>Bacillales</taxon>
        <taxon>Bacillaceae</taxon>
        <taxon>Vulcanibacillus</taxon>
    </lineage>
</organism>
<dbReference type="InterPro" id="IPR044068">
    <property type="entry name" value="CB"/>
</dbReference>
<dbReference type="InterPro" id="IPR004107">
    <property type="entry name" value="Integrase_SAM-like_N"/>
</dbReference>
<dbReference type="InterPro" id="IPR010998">
    <property type="entry name" value="Integrase_recombinase_N"/>
</dbReference>
<keyword evidence="3 5" id="KW-0238">DNA-binding</keyword>
<keyword evidence="4" id="KW-0233">DNA recombination</keyword>
<dbReference type="InterPro" id="IPR011010">
    <property type="entry name" value="DNA_brk_join_enz"/>
</dbReference>
<dbReference type="PANTHER" id="PTHR30349">
    <property type="entry name" value="PHAGE INTEGRASE-RELATED"/>
    <property type="match status" value="1"/>
</dbReference>
<proteinExistence type="inferred from homology"/>
<evidence type="ECO:0008006" key="10">
    <source>
        <dbReference type="Google" id="ProtNLM"/>
    </source>
</evidence>
<dbReference type="GO" id="GO:0003677">
    <property type="term" value="F:DNA binding"/>
    <property type="evidence" value="ECO:0007669"/>
    <property type="project" value="UniProtKB-UniRule"/>
</dbReference>
<dbReference type="Gene3D" id="1.10.443.10">
    <property type="entry name" value="Intergrase catalytic core"/>
    <property type="match status" value="2"/>
</dbReference>
<dbReference type="GO" id="GO:0006310">
    <property type="term" value="P:DNA recombination"/>
    <property type="evidence" value="ECO:0007669"/>
    <property type="project" value="UniProtKB-KW"/>
</dbReference>
<dbReference type="AlphaFoldDB" id="A0A1D2YU22"/>
<dbReference type="Gene3D" id="1.10.150.130">
    <property type="match status" value="1"/>
</dbReference>
<dbReference type="GO" id="GO:0015074">
    <property type="term" value="P:DNA integration"/>
    <property type="evidence" value="ECO:0007669"/>
    <property type="project" value="UniProtKB-KW"/>
</dbReference>
<name>A0A1D2YU22_9BACI</name>
<evidence type="ECO:0000259" key="7">
    <source>
        <dbReference type="PROSITE" id="PS51900"/>
    </source>
</evidence>
<protein>
    <recommendedName>
        <fullName evidence="10">Integrase</fullName>
    </recommendedName>
</protein>
<dbReference type="CDD" id="cd01193">
    <property type="entry name" value="INT_IntI_C"/>
    <property type="match status" value="1"/>
</dbReference>
<dbReference type="Pfam" id="PF13495">
    <property type="entry name" value="Phage_int_SAM_4"/>
    <property type="match status" value="1"/>
</dbReference>
<keyword evidence="2" id="KW-0229">DNA integration</keyword>
<dbReference type="Proteomes" id="UP000243739">
    <property type="component" value="Unassembled WGS sequence"/>
</dbReference>
<evidence type="ECO:0000256" key="3">
    <source>
        <dbReference type="ARBA" id="ARBA00023125"/>
    </source>
</evidence>
<comment type="similarity">
    <text evidence="1">Belongs to the 'phage' integrase family.</text>
</comment>
<evidence type="ECO:0000259" key="6">
    <source>
        <dbReference type="PROSITE" id="PS51898"/>
    </source>
</evidence>
<dbReference type="InterPro" id="IPR050090">
    <property type="entry name" value="Tyrosine_recombinase_XerCD"/>
</dbReference>
<feature type="domain" description="Tyr recombinase" evidence="6">
    <location>
        <begin position="188"/>
        <end position="362"/>
    </location>
</feature>
<dbReference type="InterPro" id="IPR013762">
    <property type="entry name" value="Integrase-like_cat_sf"/>
</dbReference>
<dbReference type="EMBL" id="MIJF01000031">
    <property type="protein sequence ID" value="OEF99176.1"/>
    <property type="molecule type" value="Genomic_DNA"/>
</dbReference>
<evidence type="ECO:0000313" key="9">
    <source>
        <dbReference type="Proteomes" id="UP000243739"/>
    </source>
</evidence>
<dbReference type="PROSITE" id="PS51898">
    <property type="entry name" value="TYR_RECOMBINASE"/>
    <property type="match status" value="1"/>
</dbReference>
<dbReference type="Pfam" id="PF00589">
    <property type="entry name" value="Phage_integrase"/>
    <property type="match status" value="1"/>
</dbReference>
<evidence type="ECO:0000256" key="4">
    <source>
        <dbReference type="ARBA" id="ARBA00023172"/>
    </source>
</evidence>
<feature type="domain" description="Core-binding (CB)" evidence="7">
    <location>
        <begin position="89"/>
        <end position="171"/>
    </location>
</feature>
<dbReference type="PROSITE" id="PS51900">
    <property type="entry name" value="CB"/>
    <property type="match status" value="1"/>
</dbReference>
<dbReference type="NCBIfam" id="NF040815">
    <property type="entry name" value="recomb_XerA_Arch"/>
    <property type="match status" value="1"/>
</dbReference>
<evidence type="ECO:0000313" key="8">
    <source>
        <dbReference type="EMBL" id="OEF99176.1"/>
    </source>
</evidence>
<dbReference type="InterPro" id="IPR002104">
    <property type="entry name" value="Integrase_catalytic"/>
</dbReference>
<comment type="caution">
    <text evidence="8">The sequence shown here is derived from an EMBL/GenBank/DDBJ whole genome shotgun (WGS) entry which is preliminary data.</text>
</comment>
<evidence type="ECO:0000256" key="1">
    <source>
        <dbReference type="ARBA" id="ARBA00008857"/>
    </source>
</evidence>
<reference evidence="8 9" key="1">
    <citation type="submission" date="2016-09" db="EMBL/GenBank/DDBJ databases">
        <title>Draft genome sequence for the type strain of Vulcanibacillus modesticaldus BR, a strictly anaerobic, moderately thermophilic, and nitrate-reducing bacterium from deep sea-hydrothermal vents of the Mid-Atlantic Ridge.</title>
        <authorList>
            <person name="Abin C.A."/>
            <person name="Hollibaugh J.T."/>
        </authorList>
    </citation>
    <scope>NUCLEOTIDE SEQUENCE [LARGE SCALE GENOMIC DNA]</scope>
    <source>
        <strain evidence="8 9">BR</strain>
    </source>
</reference>
<evidence type="ECO:0000256" key="2">
    <source>
        <dbReference type="ARBA" id="ARBA00022908"/>
    </source>
</evidence>